<dbReference type="Proteomes" id="UP000698028">
    <property type="component" value="Unassembled WGS sequence"/>
</dbReference>
<keyword evidence="1" id="KW-0812">Transmembrane</keyword>
<name>A0ABS6V2B9_9SPHN</name>
<gene>
    <name evidence="2" type="ORF">KTQ36_00180</name>
</gene>
<keyword evidence="3" id="KW-1185">Reference proteome</keyword>
<feature type="transmembrane region" description="Helical" evidence="1">
    <location>
        <begin position="420"/>
        <end position="437"/>
    </location>
</feature>
<dbReference type="PROSITE" id="PS50267">
    <property type="entry name" value="NA_NEUROTRAN_SYMP_3"/>
    <property type="match status" value="1"/>
</dbReference>
<comment type="caution">
    <text evidence="2">The sequence shown here is derived from an EMBL/GenBank/DDBJ whole genome shotgun (WGS) entry which is preliminary data.</text>
</comment>
<keyword evidence="1" id="KW-0472">Membrane</keyword>
<evidence type="ECO:0000313" key="3">
    <source>
        <dbReference type="Proteomes" id="UP000698028"/>
    </source>
</evidence>
<sequence length="482" mass="49454">MVSTTDGAAMGSATAKDGWSSRAGFILAAIGAAVGLGNIWRFPTLAGESGGGAFVLVYIGFVILLGLPLVLSEISIGRIGQTDALGSFERVAEKSGASRSWRGIGALGGIAAFLILSFYSVVAGWVLYYAGVMAGELGSAIASGNPLGGAFAGESVDDIQVRLGDMLGNPTLLLVMHALFMAVTWFVVSRGVHSGIETAAKYLMPAFFVLLIGITIYGAFEGNFGEAIAFLFTPDFSKLTPPVINAALGQALFSLSLGVAGLITYGSYLSGKDGLGGTSATIALADTGVALIAGLMIFPIVFAAGLDPAGGPTLVFQSLPVAFQSMPGGALVGFLFFVLIGVAALTSSVSLLEVPTALGIGEKKWTRGKSATVMALGAFLIGILALLGYNVLSDVRPLAFWSIFENADILDSIDGFTGKVMLPLGALLTSVFVGWIADRKLMATETGLSAGALALWRFLVAWLCPIAVAIVLVTGLFPAILG</sequence>
<evidence type="ECO:0000256" key="1">
    <source>
        <dbReference type="SAM" id="Phobius"/>
    </source>
</evidence>
<evidence type="ECO:0000313" key="2">
    <source>
        <dbReference type="EMBL" id="MBW0143714.1"/>
    </source>
</evidence>
<feature type="transmembrane region" description="Helical" evidence="1">
    <location>
        <begin position="23"/>
        <end position="40"/>
    </location>
</feature>
<organism evidence="2 3">
    <name type="scientific">Sphingomicrobium clamense</name>
    <dbReference type="NCBI Taxonomy" id="2851013"/>
    <lineage>
        <taxon>Bacteria</taxon>
        <taxon>Pseudomonadati</taxon>
        <taxon>Pseudomonadota</taxon>
        <taxon>Alphaproteobacteria</taxon>
        <taxon>Sphingomonadales</taxon>
        <taxon>Sphingomonadaceae</taxon>
        <taxon>Sphingomicrobium</taxon>
    </lineage>
</organism>
<dbReference type="EMBL" id="JAHVAH010000001">
    <property type="protein sequence ID" value="MBW0143714.1"/>
    <property type="molecule type" value="Genomic_DNA"/>
</dbReference>
<dbReference type="NCBIfam" id="NF037979">
    <property type="entry name" value="Na_transp"/>
    <property type="match status" value="1"/>
</dbReference>
<feature type="transmembrane region" description="Helical" evidence="1">
    <location>
        <begin position="171"/>
        <end position="188"/>
    </location>
</feature>
<dbReference type="RefSeq" id="WP_218631784.1">
    <property type="nucleotide sequence ID" value="NZ_JAHVAH010000001.1"/>
</dbReference>
<feature type="transmembrane region" description="Helical" evidence="1">
    <location>
        <begin position="52"/>
        <end position="71"/>
    </location>
</feature>
<reference evidence="2 3" key="1">
    <citation type="submission" date="2021-07" db="EMBL/GenBank/DDBJ databases">
        <title>The draft genome sequence of Sphingomicrobium sp. B8.</title>
        <authorList>
            <person name="Mu L."/>
        </authorList>
    </citation>
    <scope>NUCLEOTIDE SEQUENCE [LARGE SCALE GENOMIC DNA]</scope>
    <source>
        <strain evidence="2 3">B8</strain>
    </source>
</reference>
<dbReference type="Pfam" id="PF00209">
    <property type="entry name" value="SNF"/>
    <property type="match status" value="2"/>
</dbReference>
<feature type="transmembrane region" description="Helical" evidence="1">
    <location>
        <begin position="373"/>
        <end position="392"/>
    </location>
</feature>
<dbReference type="PANTHER" id="PTHR42948:SF1">
    <property type="entry name" value="TRANSPORTER"/>
    <property type="match status" value="1"/>
</dbReference>
<proteinExistence type="predicted"/>
<dbReference type="InterPro" id="IPR047218">
    <property type="entry name" value="YocR/YhdH-like"/>
</dbReference>
<feature type="transmembrane region" description="Helical" evidence="1">
    <location>
        <begin position="280"/>
        <end position="306"/>
    </location>
</feature>
<feature type="transmembrane region" description="Helical" evidence="1">
    <location>
        <begin position="200"/>
        <end position="220"/>
    </location>
</feature>
<accession>A0ABS6V2B9</accession>
<dbReference type="InterPro" id="IPR000175">
    <property type="entry name" value="Na/ntran_symport"/>
</dbReference>
<feature type="transmembrane region" description="Helical" evidence="1">
    <location>
        <begin position="247"/>
        <end position="268"/>
    </location>
</feature>
<protein>
    <submittedName>
        <fullName evidence="2">Sodium-dependent transporter</fullName>
    </submittedName>
</protein>
<feature type="transmembrane region" description="Helical" evidence="1">
    <location>
        <begin position="326"/>
        <end position="352"/>
    </location>
</feature>
<dbReference type="CDD" id="cd10336">
    <property type="entry name" value="SLC6sbd_Tyt1-Like"/>
    <property type="match status" value="1"/>
</dbReference>
<feature type="transmembrane region" description="Helical" evidence="1">
    <location>
        <begin position="458"/>
        <end position="481"/>
    </location>
</feature>
<feature type="transmembrane region" description="Helical" evidence="1">
    <location>
        <begin position="104"/>
        <end position="128"/>
    </location>
</feature>
<dbReference type="PANTHER" id="PTHR42948">
    <property type="entry name" value="TRANSPORTER"/>
    <property type="match status" value="1"/>
</dbReference>
<keyword evidence="1" id="KW-1133">Transmembrane helix</keyword>